<dbReference type="Pfam" id="PF13456">
    <property type="entry name" value="RVT_3"/>
    <property type="match status" value="1"/>
</dbReference>
<dbReference type="SUPFAM" id="SSF53098">
    <property type="entry name" value="Ribonuclease H-like"/>
    <property type="match status" value="1"/>
</dbReference>
<feature type="domain" description="RNase H type-1" evidence="1">
    <location>
        <begin position="25"/>
        <end position="115"/>
    </location>
</feature>
<dbReference type="Gene3D" id="3.30.420.10">
    <property type="entry name" value="Ribonuclease H-like superfamily/Ribonuclease H"/>
    <property type="match status" value="1"/>
</dbReference>
<gene>
    <name evidence="2" type="ORF">Sangu_1786300</name>
</gene>
<accession>A0AAW2M9F9</accession>
<dbReference type="InterPro" id="IPR044730">
    <property type="entry name" value="RNase_H-like_dom_plant"/>
</dbReference>
<protein>
    <recommendedName>
        <fullName evidence="1">RNase H type-1 domain-containing protein</fullName>
    </recommendedName>
</protein>
<dbReference type="AlphaFoldDB" id="A0AAW2M9F9"/>
<dbReference type="CDD" id="cd06222">
    <property type="entry name" value="RNase_H_like"/>
    <property type="match status" value="1"/>
</dbReference>
<dbReference type="GO" id="GO:0004523">
    <property type="term" value="F:RNA-DNA hybrid ribonuclease activity"/>
    <property type="evidence" value="ECO:0007669"/>
    <property type="project" value="InterPro"/>
</dbReference>
<dbReference type="InterPro" id="IPR052929">
    <property type="entry name" value="RNase_H-like_EbsB-rel"/>
</dbReference>
<dbReference type="InterPro" id="IPR012337">
    <property type="entry name" value="RNaseH-like_sf"/>
</dbReference>
<evidence type="ECO:0000313" key="2">
    <source>
        <dbReference type="EMBL" id="KAL0327083.1"/>
    </source>
</evidence>
<name>A0AAW2M9F9_9LAMI</name>
<sequence length="138" mass="14790">MGFSDGYWSCGKGSQWCLSGLVVAKGASDRDGEIAEALAAREAIQLAARRGWKSIIIEGDCAVLISKLRAVDQDLSYIGTVIFDILSFVNLFTSCQFAYVKRAFNSVAHCLAKSATGMLESVDDLPSSALDIVISELC</sequence>
<dbReference type="InterPro" id="IPR002156">
    <property type="entry name" value="RNaseH_domain"/>
</dbReference>
<dbReference type="PANTHER" id="PTHR47074:SF11">
    <property type="entry name" value="REVERSE TRANSCRIPTASE-LIKE PROTEIN"/>
    <property type="match status" value="1"/>
</dbReference>
<reference evidence="2" key="2">
    <citation type="journal article" date="2024" name="Plant">
        <title>Genomic evolution and insights into agronomic trait innovations of Sesamum species.</title>
        <authorList>
            <person name="Miao H."/>
            <person name="Wang L."/>
            <person name="Qu L."/>
            <person name="Liu H."/>
            <person name="Sun Y."/>
            <person name="Le M."/>
            <person name="Wang Q."/>
            <person name="Wei S."/>
            <person name="Zheng Y."/>
            <person name="Lin W."/>
            <person name="Duan Y."/>
            <person name="Cao H."/>
            <person name="Xiong S."/>
            <person name="Wang X."/>
            <person name="Wei L."/>
            <person name="Li C."/>
            <person name="Ma Q."/>
            <person name="Ju M."/>
            <person name="Zhao R."/>
            <person name="Li G."/>
            <person name="Mu C."/>
            <person name="Tian Q."/>
            <person name="Mei H."/>
            <person name="Zhang T."/>
            <person name="Gao T."/>
            <person name="Zhang H."/>
        </authorList>
    </citation>
    <scope>NUCLEOTIDE SEQUENCE</scope>
    <source>
        <strain evidence="2">G01</strain>
    </source>
</reference>
<dbReference type="EMBL" id="JACGWK010000011">
    <property type="protein sequence ID" value="KAL0327083.1"/>
    <property type="molecule type" value="Genomic_DNA"/>
</dbReference>
<proteinExistence type="predicted"/>
<organism evidence="2">
    <name type="scientific">Sesamum angustifolium</name>
    <dbReference type="NCBI Taxonomy" id="2727405"/>
    <lineage>
        <taxon>Eukaryota</taxon>
        <taxon>Viridiplantae</taxon>
        <taxon>Streptophyta</taxon>
        <taxon>Embryophyta</taxon>
        <taxon>Tracheophyta</taxon>
        <taxon>Spermatophyta</taxon>
        <taxon>Magnoliopsida</taxon>
        <taxon>eudicotyledons</taxon>
        <taxon>Gunneridae</taxon>
        <taxon>Pentapetalae</taxon>
        <taxon>asterids</taxon>
        <taxon>lamiids</taxon>
        <taxon>Lamiales</taxon>
        <taxon>Pedaliaceae</taxon>
        <taxon>Sesamum</taxon>
    </lineage>
</organism>
<reference evidence="2" key="1">
    <citation type="submission" date="2020-06" db="EMBL/GenBank/DDBJ databases">
        <authorList>
            <person name="Li T."/>
            <person name="Hu X."/>
            <person name="Zhang T."/>
            <person name="Song X."/>
            <person name="Zhang H."/>
            <person name="Dai N."/>
            <person name="Sheng W."/>
            <person name="Hou X."/>
            <person name="Wei L."/>
        </authorList>
    </citation>
    <scope>NUCLEOTIDE SEQUENCE</scope>
    <source>
        <strain evidence="2">G01</strain>
        <tissue evidence="2">Leaf</tissue>
    </source>
</reference>
<dbReference type="GO" id="GO:0003676">
    <property type="term" value="F:nucleic acid binding"/>
    <property type="evidence" value="ECO:0007669"/>
    <property type="project" value="InterPro"/>
</dbReference>
<evidence type="ECO:0000259" key="1">
    <source>
        <dbReference type="Pfam" id="PF13456"/>
    </source>
</evidence>
<dbReference type="PANTHER" id="PTHR47074">
    <property type="entry name" value="BNAC02G40300D PROTEIN"/>
    <property type="match status" value="1"/>
</dbReference>
<dbReference type="InterPro" id="IPR036397">
    <property type="entry name" value="RNaseH_sf"/>
</dbReference>
<comment type="caution">
    <text evidence="2">The sequence shown here is derived from an EMBL/GenBank/DDBJ whole genome shotgun (WGS) entry which is preliminary data.</text>
</comment>